<evidence type="ECO:0000256" key="2">
    <source>
        <dbReference type="ARBA" id="ARBA00023125"/>
    </source>
</evidence>
<dbReference type="InterPro" id="IPR046335">
    <property type="entry name" value="LacI/GalR-like_sensor"/>
</dbReference>
<keyword evidence="3" id="KW-0804">Transcription</keyword>
<accession>A0ABY3WJF4</accession>
<evidence type="ECO:0000259" key="4">
    <source>
        <dbReference type="Pfam" id="PF13377"/>
    </source>
</evidence>
<name>A0ABY3WJF4_9ACTN</name>
<evidence type="ECO:0000256" key="3">
    <source>
        <dbReference type="ARBA" id="ARBA00023163"/>
    </source>
</evidence>
<dbReference type="PANTHER" id="PTHR30146">
    <property type="entry name" value="LACI-RELATED TRANSCRIPTIONAL REPRESSOR"/>
    <property type="match status" value="1"/>
</dbReference>
<dbReference type="Proteomes" id="UP000828924">
    <property type="component" value="Chromosome"/>
</dbReference>
<protein>
    <submittedName>
        <fullName evidence="5">Substrate-binding domain-containing protein</fullName>
    </submittedName>
</protein>
<dbReference type="Gene3D" id="3.40.50.2300">
    <property type="match status" value="2"/>
</dbReference>
<dbReference type="EMBL" id="CP071872">
    <property type="protein sequence ID" value="UNM12265.1"/>
    <property type="molecule type" value="Genomic_DNA"/>
</dbReference>
<dbReference type="Pfam" id="PF13377">
    <property type="entry name" value="Peripla_BP_3"/>
    <property type="match status" value="1"/>
</dbReference>
<dbReference type="RefSeq" id="WP_242330870.1">
    <property type="nucleotide sequence ID" value="NZ_CP071872.1"/>
</dbReference>
<proteinExistence type="predicted"/>
<keyword evidence="2" id="KW-0238">DNA-binding</keyword>
<evidence type="ECO:0000256" key="1">
    <source>
        <dbReference type="ARBA" id="ARBA00023015"/>
    </source>
</evidence>
<dbReference type="Gene3D" id="3.30.565.10">
    <property type="entry name" value="Histidine kinase-like ATPase, C-terminal domain"/>
    <property type="match status" value="1"/>
</dbReference>
<dbReference type="SUPFAM" id="SSF53822">
    <property type="entry name" value="Periplasmic binding protein-like I"/>
    <property type="match status" value="1"/>
</dbReference>
<dbReference type="PANTHER" id="PTHR30146:SF153">
    <property type="entry name" value="LACTOSE OPERON REPRESSOR"/>
    <property type="match status" value="1"/>
</dbReference>
<keyword evidence="6" id="KW-1185">Reference proteome</keyword>
<reference evidence="5 6" key="1">
    <citation type="submission" date="2021-03" db="EMBL/GenBank/DDBJ databases">
        <title>Complete genome of Streptomyces formicae strain 1H-GS9 (DSM 100524).</title>
        <authorList>
            <person name="Atanasov K.E."/>
            <person name="Altabella T."/>
            <person name="Ferrer A."/>
        </authorList>
    </citation>
    <scope>NUCLEOTIDE SEQUENCE [LARGE SCALE GENOMIC DNA]</scope>
    <source>
        <strain evidence="5 6">1H-GS9</strain>
    </source>
</reference>
<organism evidence="5 6">
    <name type="scientific">Streptomyces formicae</name>
    <dbReference type="NCBI Taxonomy" id="1616117"/>
    <lineage>
        <taxon>Bacteria</taxon>
        <taxon>Bacillati</taxon>
        <taxon>Actinomycetota</taxon>
        <taxon>Actinomycetes</taxon>
        <taxon>Kitasatosporales</taxon>
        <taxon>Streptomycetaceae</taxon>
        <taxon>Streptomyces</taxon>
    </lineage>
</organism>
<keyword evidence="1" id="KW-0805">Transcription regulation</keyword>
<sequence length="446" mass="48434">MSAREAFVDLEQGPNTVTRARHAAYDALHDWGLSDLAAPIVSGVGELVSHALCHAPGALRLQLHHHEEFVLVELFDTSTDPPSMWKRDGAVLEGPDLRLVADQWGWSQIDRPDWRGRRVWFTFRLPNAAPQTPPTRPSFPSPRINLPGAPAASARRPRRTMATAASPVVAVLMPCLDRWYFSCILAAAATELRAAGAQLMVHNLHGSAALRKEVFDQNMLRARASAVLVTGMDLDHEEVDRLESLRVPVALVGGHAPGCSSVRVDDCAGAQRAVNYLVSLGHERIALIGGSPREPVHFTAPMDRRVGYRQALREHGLTHDPTLEIQGDFSMSGGQASMAALLSLPRRPTAVFAACDEMAFGAMRVLRDSGVPTPEGVSVIGFDDHDMSALLGLTTMAQPVAEQGRLAARAVLTALENPRQAPQDIVLPTHLQIRSTTGPPRQCMVW</sequence>
<feature type="domain" description="Transcriptional regulator LacI/GalR-like sensor" evidence="4">
    <location>
        <begin position="274"/>
        <end position="437"/>
    </location>
</feature>
<evidence type="ECO:0000313" key="6">
    <source>
        <dbReference type="Proteomes" id="UP000828924"/>
    </source>
</evidence>
<gene>
    <name evidence="5" type="ORF">J4032_12625</name>
</gene>
<dbReference type="InterPro" id="IPR028082">
    <property type="entry name" value="Peripla_BP_I"/>
</dbReference>
<dbReference type="CDD" id="cd06267">
    <property type="entry name" value="PBP1_LacI_sugar_binding-like"/>
    <property type="match status" value="1"/>
</dbReference>
<dbReference type="InterPro" id="IPR036890">
    <property type="entry name" value="HATPase_C_sf"/>
</dbReference>
<evidence type="ECO:0000313" key="5">
    <source>
        <dbReference type="EMBL" id="UNM12265.1"/>
    </source>
</evidence>